<protein>
    <recommendedName>
        <fullName evidence="11">Glycosyl transferase 64 domain-containing protein</fullName>
    </recommendedName>
</protein>
<dbReference type="Pfam" id="PF24793">
    <property type="entry name" value="GINT1_N"/>
    <property type="match status" value="1"/>
</dbReference>
<reference evidence="9" key="1">
    <citation type="journal article" date="2023" name="bioRxiv">
        <title>Improved chromosome-level genome assembly for marigold (Tagetes erecta).</title>
        <authorList>
            <person name="Jiang F."/>
            <person name="Yuan L."/>
            <person name="Wang S."/>
            <person name="Wang H."/>
            <person name="Xu D."/>
            <person name="Wang A."/>
            <person name="Fan W."/>
        </authorList>
    </citation>
    <scope>NUCLEOTIDE SEQUENCE</scope>
    <source>
        <strain evidence="9">WSJ</strain>
        <tissue evidence="9">Leaf</tissue>
    </source>
</reference>
<dbReference type="SUPFAM" id="SSF75005">
    <property type="entry name" value="Arabinanase/levansucrase/invertase"/>
    <property type="match status" value="1"/>
</dbReference>
<evidence type="ECO:0000259" key="8">
    <source>
        <dbReference type="Pfam" id="PF24793"/>
    </source>
</evidence>
<keyword evidence="10" id="KW-1185">Reference proteome</keyword>
<evidence type="ECO:0000256" key="4">
    <source>
        <dbReference type="ARBA" id="ARBA00023136"/>
    </source>
</evidence>
<sequence length="816" mass="92943">MKITHIHNIDIDARHIIPIITIAWVSATFSSPSNFQIFSIPSHIISSHHLHSNPISKPFQDFTNHRSFINHSSFLNSNRRRRFVVVVNMGFNPIVGNTVGSSEKTHGPRWRVHDNGGGVTSSSSSSVQCLFISFLLCSSFGVFYIFFLFSNPNLSFKGSIGCQEDNEGSWGIGVFYGDSPFSLKPIQDVNIWDNKSAAWPVANPIMTCASVTNSGFPSNFVAQPFLYAKDDVLYMFFKTKNPITMQGDIAVARSMDDGATWEQLGVALNKDWDLSHPYVFDYNRQIYMLPDGSGKRDVRLYKAIQFPLKWKFEKIILDRPLVDTFIIQHEEMYWIFGSYQGQVTCNNLEIWYSRSPFGPWTAHKKNPISRIRNGGRPFFHNGKLYRLAHSERVRVFKVEVLTANNYKEVEVDLGIENPTKGKNAWNGARSHHLDVHRLRTGQWVAVTDGDRILSGDVTRRRMVGCGLIVAAGSVIYVICWLLGLVKCLIPIAHGSKKKNSTGLAWERLKLRIRFVINPNTYKGKLIFSFLLILSVVIVCIGFGYIYGGDGAERPYPVNDRFSQFTLLAMTYDARIWNLNMYVKHYSRCPSVREIVVVWNKGKPPDPNSFDSMVPVRIRVEGKNSLNNRFKPDPLIKTKAVLELDDDIMMNCDDLERAFKIWRENPQRLVGFYPRLVTGPSPLEYRPEKHARKHNGYNMILTGAAFVDHDVAFERYWGKEAEVGRNMVDEVFNCEDVLMNFLYANATLAGLLVGPPVEYVKPAWAIDTSKFSGVAISGNTQAHYRVRSKCLEKFTELYGGVVDRKVEFKRRNDGWDL</sequence>
<dbReference type="GO" id="GO:0016757">
    <property type="term" value="F:glycosyltransferase activity"/>
    <property type="evidence" value="ECO:0007669"/>
    <property type="project" value="InterPro"/>
</dbReference>
<dbReference type="PANTHER" id="PTHR48261:SF6">
    <property type="entry name" value="GLYCOSYLTRANSFERASE FAMILY PROTEIN"/>
    <property type="match status" value="1"/>
</dbReference>
<dbReference type="AlphaFoldDB" id="A0AAD8NSI6"/>
<dbReference type="Proteomes" id="UP001229421">
    <property type="component" value="Unassembled WGS sequence"/>
</dbReference>
<dbReference type="Gene3D" id="3.90.550.10">
    <property type="entry name" value="Spore Coat Polysaccharide Biosynthesis Protein SpsA, Chain A"/>
    <property type="match status" value="1"/>
</dbReference>
<evidence type="ECO:0000256" key="2">
    <source>
        <dbReference type="ARBA" id="ARBA00008700"/>
    </source>
</evidence>
<comment type="similarity">
    <text evidence="2">Belongs to the glycosyltransferase 64 family.</text>
</comment>
<dbReference type="GO" id="GO:0016020">
    <property type="term" value="C:membrane"/>
    <property type="evidence" value="ECO:0007669"/>
    <property type="project" value="UniProtKB-SubCell"/>
</dbReference>
<feature type="transmembrane region" description="Helical" evidence="6">
    <location>
        <begin position="130"/>
        <end position="149"/>
    </location>
</feature>
<dbReference type="EMBL" id="JAUHHV010000007">
    <property type="protein sequence ID" value="KAK1419657.1"/>
    <property type="molecule type" value="Genomic_DNA"/>
</dbReference>
<evidence type="ECO:0000313" key="9">
    <source>
        <dbReference type="EMBL" id="KAK1419657.1"/>
    </source>
</evidence>
<gene>
    <name evidence="9" type="ORF">QVD17_28900</name>
</gene>
<feature type="domain" description="Glucosamine inositolphosphorylceramide transferase 1 N-terminal" evidence="8">
    <location>
        <begin position="162"/>
        <end position="450"/>
    </location>
</feature>
<comment type="subcellular location">
    <subcellularLocation>
        <location evidence="1">Membrane</location>
    </subcellularLocation>
</comment>
<dbReference type="Gene3D" id="2.115.10.20">
    <property type="entry name" value="Glycosyl hydrolase domain, family 43"/>
    <property type="match status" value="1"/>
</dbReference>
<proteinExistence type="inferred from homology"/>
<evidence type="ECO:0000256" key="5">
    <source>
        <dbReference type="ARBA" id="ARBA00023157"/>
    </source>
</evidence>
<feature type="domain" description="Glycosyl transferase 64" evidence="7">
    <location>
        <begin position="564"/>
        <end position="801"/>
    </location>
</feature>
<dbReference type="InterPro" id="IPR029044">
    <property type="entry name" value="Nucleotide-diphossugar_trans"/>
</dbReference>
<accession>A0AAD8NSI6</accession>
<evidence type="ECO:0000256" key="6">
    <source>
        <dbReference type="SAM" id="Phobius"/>
    </source>
</evidence>
<keyword evidence="6" id="KW-1133">Transmembrane helix</keyword>
<evidence type="ECO:0000256" key="1">
    <source>
        <dbReference type="ARBA" id="ARBA00004370"/>
    </source>
</evidence>
<dbReference type="InterPro" id="IPR023296">
    <property type="entry name" value="Glyco_hydro_beta-prop_sf"/>
</dbReference>
<keyword evidence="4 6" id="KW-0472">Membrane</keyword>
<keyword evidence="5" id="KW-1015">Disulfide bond</keyword>
<evidence type="ECO:0008006" key="11">
    <source>
        <dbReference type="Google" id="ProtNLM"/>
    </source>
</evidence>
<feature type="transmembrane region" description="Helical" evidence="6">
    <location>
        <begin position="467"/>
        <end position="492"/>
    </location>
</feature>
<dbReference type="InterPro" id="IPR015338">
    <property type="entry name" value="GT64_dom"/>
</dbReference>
<keyword evidence="6" id="KW-0812">Transmembrane</keyword>
<dbReference type="InterPro" id="IPR004263">
    <property type="entry name" value="Exostosin"/>
</dbReference>
<comment type="caution">
    <text evidence="9">The sequence shown here is derived from an EMBL/GenBank/DDBJ whole genome shotgun (WGS) entry which is preliminary data.</text>
</comment>
<dbReference type="SUPFAM" id="SSF53448">
    <property type="entry name" value="Nucleotide-diphospho-sugar transferases"/>
    <property type="match status" value="1"/>
</dbReference>
<feature type="transmembrane region" description="Helical" evidence="6">
    <location>
        <begin position="525"/>
        <end position="546"/>
    </location>
</feature>
<dbReference type="InterPro" id="IPR056442">
    <property type="entry name" value="GINT1_N"/>
</dbReference>
<dbReference type="FunFam" id="2.115.10.20:FF:000004">
    <property type="entry name" value="Glucosamine inositolphosphorylceramide transferase 1"/>
    <property type="match status" value="1"/>
</dbReference>
<name>A0AAD8NSI6_TARER</name>
<evidence type="ECO:0000313" key="10">
    <source>
        <dbReference type="Proteomes" id="UP001229421"/>
    </source>
</evidence>
<keyword evidence="3" id="KW-0808">Transferase</keyword>
<organism evidence="9 10">
    <name type="scientific">Tagetes erecta</name>
    <name type="common">African marigold</name>
    <dbReference type="NCBI Taxonomy" id="13708"/>
    <lineage>
        <taxon>Eukaryota</taxon>
        <taxon>Viridiplantae</taxon>
        <taxon>Streptophyta</taxon>
        <taxon>Embryophyta</taxon>
        <taxon>Tracheophyta</taxon>
        <taxon>Spermatophyta</taxon>
        <taxon>Magnoliopsida</taxon>
        <taxon>eudicotyledons</taxon>
        <taxon>Gunneridae</taxon>
        <taxon>Pentapetalae</taxon>
        <taxon>asterids</taxon>
        <taxon>campanulids</taxon>
        <taxon>Asterales</taxon>
        <taxon>Asteraceae</taxon>
        <taxon>Asteroideae</taxon>
        <taxon>Heliantheae alliance</taxon>
        <taxon>Tageteae</taxon>
        <taxon>Tagetes</taxon>
    </lineage>
</organism>
<dbReference type="Pfam" id="PF09258">
    <property type="entry name" value="Glyco_transf_64"/>
    <property type="match status" value="1"/>
</dbReference>
<dbReference type="PANTHER" id="PTHR48261">
    <property type="entry name" value="ACETYLGLUCOSAMINYLTRANSFERASE"/>
    <property type="match status" value="1"/>
</dbReference>
<evidence type="ECO:0000256" key="3">
    <source>
        <dbReference type="ARBA" id="ARBA00022679"/>
    </source>
</evidence>
<evidence type="ECO:0000259" key="7">
    <source>
        <dbReference type="Pfam" id="PF09258"/>
    </source>
</evidence>